<dbReference type="GO" id="GO:0005524">
    <property type="term" value="F:ATP binding"/>
    <property type="evidence" value="ECO:0007669"/>
    <property type="project" value="UniProtKB-KW"/>
</dbReference>
<dbReference type="NCBIfam" id="NF000355">
    <property type="entry name" value="ribo_prot_ABC_F"/>
    <property type="match status" value="1"/>
</dbReference>
<feature type="domain" description="ABC transporter" evidence="3">
    <location>
        <begin position="346"/>
        <end position="532"/>
    </location>
</feature>
<dbReference type="CDD" id="cd03221">
    <property type="entry name" value="ABCF_EF-3"/>
    <property type="match status" value="2"/>
</dbReference>
<organism evidence="4 5">
    <name type="scientific">Acetanaerobacterium elongatum</name>
    <dbReference type="NCBI Taxonomy" id="258515"/>
    <lineage>
        <taxon>Bacteria</taxon>
        <taxon>Bacillati</taxon>
        <taxon>Bacillota</taxon>
        <taxon>Clostridia</taxon>
        <taxon>Eubacteriales</taxon>
        <taxon>Oscillospiraceae</taxon>
        <taxon>Acetanaerobacterium</taxon>
    </lineage>
</organism>
<dbReference type="PROSITE" id="PS50893">
    <property type="entry name" value="ABC_TRANSPORTER_2"/>
    <property type="match status" value="2"/>
</dbReference>
<dbReference type="GO" id="GO:0016887">
    <property type="term" value="F:ATP hydrolysis activity"/>
    <property type="evidence" value="ECO:0007669"/>
    <property type="project" value="InterPro"/>
</dbReference>
<dbReference type="PANTHER" id="PTHR42855">
    <property type="entry name" value="ABC TRANSPORTER ATP-BINDING SUBUNIT"/>
    <property type="match status" value="1"/>
</dbReference>
<dbReference type="InterPro" id="IPR003439">
    <property type="entry name" value="ABC_transporter-like_ATP-bd"/>
</dbReference>
<keyword evidence="5" id="KW-1185">Reference proteome</keyword>
<dbReference type="InterPro" id="IPR003593">
    <property type="entry name" value="AAA+_ATPase"/>
</dbReference>
<dbReference type="STRING" id="258515.SAMN05192585_12538"/>
<reference evidence="4 5" key="1">
    <citation type="submission" date="2016-10" db="EMBL/GenBank/DDBJ databases">
        <authorList>
            <person name="de Groot N.N."/>
        </authorList>
    </citation>
    <scope>NUCLEOTIDE SEQUENCE [LARGE SCALE GENOMIC DNA]</scope>
    <source>
        <strain evidence="4 5">CGMCC 1.5012</strain>
    </source>
</reference>
<evidence type="ECO:0000313" key="5">
    <source>
        <dbReference type="Proteomes" id="UP000199182"/>
    </source>
</evidence>
<sequence length="532" mass="59804">MSQISVSNLTFSYDSSADTIFENVSFMIDTDWKLGFIGRNGRGKTTFLNLLLGRYPYQGQITASVGFDYFPFSVGDENRSALTVARGIIAPFDEWEAQMQALTVSGSEQDLQRYGDILELYTAQDGFIINELLERELSKLLADVSLLQRPFNTLSGGEKTKLMLAALFLKKHRFLLIDEPTNHLDAQGRLAVSEYLASKKGFILVSHDRAFLDHCIDHVLSINRCNIEVQKGNYTTWQQNKDRQDAFEQAQNERLAHDITRLTVAAENTARWSEQVEKTKYTRPASGLKPDRGHIGHQAAKLMKRSKAIEVRRADAIEEKSQLLKNLEKSEPLKLTVLRHHAQRLVEANNLTIDYGSGPLFQPLGFTINAGDRAVLTGTNGSGKTSLIKLLLGDAIPHTGQLQTASGLTLSYMPQDASFLHGGLREYAQAQGIDESLFMTILRKLDFTREQFEKELSAYSGGQKKKVLLAASLCRPAHLYIWDEPLNFIDLLSRVQVENLLLEYQPTMPFVEHDQVFCDKIATQSILLNKSI</sequence>
<dbReference type="OrthoDB" id="9801441at2"/>
<evidence type="ECO:0000256" key="1">
    <source>
        <dbReference type="ARBA" id="ARBA00022741"/>
    </source>
</evidence>
<dbReference type="Pfam" id="PF00005">
    <property type="entry name" value="ABC_tran"/>
    <property type="match status" value="2"/>
</dbReference>
<dbReference type="RefSeq" id="WP_092641382.1">
    <property type="nucleotide sequence ID" value="NZ_FNID01000025.1"/>
</dbReference>
<dbReference type="SMART" id="SM00382">
    <property type="entry name" value="AAA"/>
    <property type="match status" value="2"/>
</dbReference>
<feature type="domain" description="ABC transporter" evidence="3">
    <location>
        <begin position="4"/>
        <end position="249"/>
    </location>
</feature>
<dbReference type="InterPro" id="IPR051309">
    <property type="entry name" value="ABCF_ATPase"/>
</dbReference>
<protein>
    <submittedName>
        <fullName evidence="4">Lincosamide and streptogramin A transport system ATP-binding/permease protein</fullName>
    </submittedName>
</protein>
<evidence type="ECO:0000256" key="2">
    <source>
        <dbReference type="ARBA" id="ARBA00022840"/>
    </source>
</evidence>
<dbReference type="InterPro" id="IPR017871">
    <property type="entry name" value="ABC_transporter-like_CS"/>
</dbReference>
<dbReference type="PROSITE" id="PS00211">
    <property type="entry name" value="ABC_TRANSPORTER_1"/>
    <property type="match status" value="2"/>
</dbReference>
<proteinExistence type="predicted"/>
<dbReference type="AlphaFoldDB" id="A0A1H0CYJ0"/>
<keyword evidence="2 4" id="KW-0067">ATP-binding</keyword>
<evidence type="ECO:0000259" key="3">
    <source>
        <dbReference type="PROSITE" id="PS50893"/>
    </source>
</evidence>
<evidence type="ECO:0000313" key="4">
    <source>
        <dbReference type="EMBL" id="SDN62701.1"/>
    </source>
</evidence>
<keyword evidence="1" id="KW-0547">Nucleotide-binding</keyword>
<dbReference type="PANTHER" id="PTHR42855:SF2">
    <property type="entry name" value="DRUG RESISTANCE ABC TRANSPORTER,ATP-BINDING PROTEIN"/>
    <property type="match status" value="1"/>
</dbReference>
<gene>
    <name evidence="4" type="ORF">SAMN05192585_12538</name>
</gene>
<dbReference type="SUPFAM" id="SSF52540">
    <property type="entry name" value="P-loop containing nucleoside triphosphate hydrolases"/>
    <property type="match status" value="2"/>
</dbReference>
<accession>A0A1H0CYJ0</accession>
<dbReference type="Proteomes" id="UP000199182">
    <property type="component" value="Unassembled WGS sequence"/>
</dbReference>
<name>A0A1H0CYJ0_9FIRM</name>
<dbReference type="Gene3D" id="3.40.50.300">
    <property type="entry name" value="P-loop containing nucleotide triphosphate hydrolases"/>
    <property type="match status" value="2"/>
</dbReference>
<dbReference type="EMBL" id="FNID01000025">
    <property type="protein sequence ID" value="SDN62701.1"/>
    <property type="molecule type" value="Genomic_DNA"/>
</dbReference>
<dbReference type="InterPro" id="IPR027417">
    <property type="entry name" value="P-loop_NTPase"/>
</dbReference>